<evidence type="ECO:0000313" key="3">
    <source>
        <dbReference type="Proteomes" id="UP000290981"/>
    </source>
</evidence>
<sequence>MNYQDNPDAKPSLLQTPSAAAALVIGSLVFLILVRRGFRGISVGGVSVGVS</sequence>
<dbReference type="EMBL" id="MK305890">
    <property type="protein sequence ID" value="QAX92927.1"/>
    <property type="molecule type" value="Genomic_DNA"/>
</dbReference>
<keyword evidence="1" id="KW-1133">Transmembrane helix</keyword>
<keyword evidence="1" id="KW-0812">Transmembrane</keyword>
<dbReference type="Proteomes" id="UP000290981">
    <property type="component" value="Segment"/>
</dbReference>
<protein>
    <submittedName>
        <fullName evidence="2">Uncharacterized protein</fullName>
    </submittedName>
</protein>
<organism evidence="2 3">
    <name type="scientific">Streptomyces phage WheeHeim</name>
    <dbReference type="NCBI Taxonomy" id="2500797"/>
    <lineage>
        <taxon>Viruses</taxon>
        <taxon>Varidnaviria</taxon>
        <taxon>Bamfordvirae</taxon>
        <taxon>Preplasmiviricota</taxon>
        <taxon>Prepoliviricotina</taxon>
        <taxon>Tectiliviricetes</taxon>
        <taxon>Kalamavirales</taxon>
        <taxon>Tectiviridae</taxon>
        <taxon>Deltatectivirus</taxon>
        <taxon>Deltatectivirus wheeheim</taxon>
    </lineage>
</organism>
<reference evidence="2 3" key="1">
    <citation type="submission" date="2018-12" db="EMBL/GenBank/DDBJ databases">
        <authorList>
            <person name="Huynh A."/>
            <person name="Morcos G.S."/>
            <person name="Braun J."/>
            <person name="Danaila R."/>
            <person name="Emelio N."/>
            <person name="Mathyvannan S."/>
            <person name="Miner K."/>
            <person name="Nayak R."/>
            <person name="Norman C."/>
            <person name="Tran V."/>
            <person name="Wang J."/>
            <person name="Moy A."/>
            <person name="deCarvalho T."/>
            <person name="Erill I."/>
            <person name="Caruso S.M."/>
            <person name="Garlena R.A."/>
            <person name="Russell D.A."/>
            <person name="Pope W.H."/>
            <person name="Jacobs-Sera D."/>
            <person name="Hatfull G.F."/>
        </authorList>
    </citation>
    <scope>NUCLEOTIDE SEQUENCE [LARGE SCALE GENOMIC DNA]</scope>
</reference>
<dbReference type="KEGG" id="vg:65073114"/>
<feature type="transmembrane region" description="Helical" evidence="1">
    <location>
        <begin position="12"/>
        <end position="34"/>
    </location>
</feature>
<dbReference type="GeneID" id="65073114"/>
<dbReference type="RefSeq" id="YP_010084078.1">
    <property type="nucleotide sequence ID" value="NC_055060.1"/>
</dbReference>
<keyword evidence="1" id="KW-0472">Membrane</keyword>
<keyword evidence="3" id="KW-1185">Reference proteome</keyword>
<accession>A0A411AXU6</accession>
<evidence type="ECO:0000256" key="1">
    <source>
        <dbReference type="SAM" id="Phobius"/>
    </source>
</evidence>
<evidence type="ECO:0000313" key="2">
    <source>
        <dbReference type="EMBL" id="QAX92927.1"/>
    </source>
</evidence>
<gene>
    <name evidence="2" type="primary">19</name>
    <name evidence="2" type="ORF">SEA_WHEEHEIM_19</name>
</gene>
<name>A0A411AXU6_9VIRU</name>
<proteinExistence type="predicted"/>